<dbReference type="Proteomes" id="UP001175227">
    <property type="component" value="Unassembled WGS sequence"/>
</dbReference>
<accession>A0AA39U005</accession>
<evidence type="ECO:0000313" key="2">
    <source>
        <dbReference type="Proteomes" id="UP001175227"/>
    </source>
</evidence>
<sequence>MIGVDDFEEEVELEDIELMDVSLVLEDLVAPASLVGGADDLAPPEHALLVSEEVALFPYHSRGTGSTREVVFAVGGKEIGIERDGGATATTTGLATVYTAAVAPLHAIATLSKLATLSESETTRVRGKRFVTKLPAIKVELNTRLFLALFCSESTAMS</sequence>
<name>A0AA39U005_9AGAR</name>
<evidence type="ECO:0000313" key="1">
    <source>
        <dbReference type="EMBL" id="KAK0474627.1"/>
    </source>
</evidence>
<protein>
    <submittedName>
        <fullName evidence="1">Uncharacterized protein</fullName>
    </submittedName>
</protein>
<organism evidence="1 2">
    <name type="scientific">Armillaria novae-zelandiae</name>
    <dbReference type="NCBI Taxonomy" id="153914"/>
    <lineage>
        <taxon>Eukaryota</taxon>
        <taxon>Fungi</taxon>
        <taxon>Dikarya</taxon>
        <taxon>Basidiomycota</taxon>
        <taxon>Agaricomycotina</taxon>
        <taxon>Agaricomycetes</taxon>
        <taxon>Agaricomycetidae</taxon>
        <taxon>Agaricales</taxon>
        <taxon>Marasmiineae</taxon>
        <taxon>Physalacriaceae</taxon>
        <taxon>Armillaria</taxon>
    </lineage>
</organism>
<gene>
    <name evidence="1" type="ORF">IW261DRAFT_1422916</name>
</gene>
<dbReference type="AlphaFoldDB" id="A0AA39U005"/>
<keyword evidence="2" id="KW-1185">Reference proteome</keyword>
<proteinExistence type="predicted"/>
<dbReference type="EMBL" id="JAUEPR010000026">
    <property type="protein sequence ID" value="KAK0474627.1"/>
    <property type="molecule type" value="Genomic_DNA"/>
</dbReference>
<comment type="caution">
    <text evidence="1">The sequence shown here is derived from an EMBL/GenBank/DDBJ whole genome shotgun (WGS) entry which is preliminary data.</text>
</comment>
<reference evidence="1" key="1">
    <citation type="submission" date="2023-06" db="EMBL/GenBank/DDBJ databases">
        <authorList>
            <consortium name="Lawrence Berkeley National Laboratory"/>
            <person name="Ahrendt S."/>
            <person name="Sahu N."/>
            <person name="Indic B."/>
            <person name="Wong-Bajracharya J."/>
            <person name="Merenyi Z."/>
            <person name="Ke H.-M."/>
            <person name="Monk M."/>
            <person name="Kocsube S."/>
            <person name="Drula E."/>
            <person name="Lipzen A."/>
            <person name="Balint B."/>
            <person name="Henrissat B."/>
            <person name="Andreopoulos B."/>
            <person name="Martin F.M."/>
            <person name="Harder C.B."/>
            <person name="Rigling D."/>
            <person name="Ford K.L."/>
            <person name="Foster G.D."/>
            <person name="Pangilinan J."/>
            <person name="Papanicolaou A."/>
            <person name="Barry K."/>
            <person name="LaButti K."/>
            <person name="Viragh M."/>
            <person name="Koriabine M."/>
            <person name="Yan M."/>
            <person name="Riley R."/>
            <person name="Champramary S."/>
            <person name="Plett K.L."/>
            <person name="Tsai I.J."/>
            <person name="Slot J."/>
            <person name="Sipos G."/>
            <person name="Plett J."/>
            <person name="Nagy L.G."/>
            <person name="Grigoriev I.V."/>
        </authorList>
    </citation>
    <scope>NUCLEOTIDE SEQUENCE</scope>
    <source>
        <strain evidence="1">ICMP 16352</strain>
    </source>
</reference>